<keyword evidence="1" id="KW-0812">Transmembrane</keyword>
<name>A0A1G7H1J5_CHIFI</name>
<dbReference type="Pfam" id="PF14903">
    <property type="entry name" value="WG_beta_rep"/>
    <property type="match status" value="3"/>
</dbReference>
<sequence length="476" mass="53976">MIYIKNTDVYQPVQHIVATFHQNHHKYCLSLICLFDSYTLFMKAVTIFLVCILLTISGRAQIFSTDFQDPPYPYYDGHKWGITDMNRQVRVAPQYDSILYFRATLLDLYSFKADTFALVRKGKKLGAIDLQGNALTPCNYDRLEHLYWGIARGKQNGKYAILNLKTRKQVTPAVYDSVADHCSCTSRIFRVWQRGKQGYINADTGKLVTPIIYDKVDYVEGMDTIGLVIKNKKCGLVSLMSGKELLPLVYDTITPMCQNSNNVVVVAAHASGTTKYFDWWWQEVKFADGGKNLRRYNDYPEESKEETPPGPKIGTTSSRILSIYKQGNDNWKVNEEDLMNDPPKIYNTFELSGFSSVKLIPTEERPAKYALLLVRKNGKAGIIRPTGEEVIPFIYDDIVKTAHYYKTTLNGKVGMLDGLVLTTIKKPVLKRILEKEGDTFEKASNVGSMNAWLVELPDGKKGFMIKANGRLLIPGM</sequence>
<accession>A0A1G7H1J5</accession>
<protein>
    <submittedName>
        <fullName evidence="2">WG containing repeat-containing protein</fullName>
    </submittedName>
</protein>
<dbReference type="Proteomes" id="UP000199045">
    <property type="component" value="Unassembled WGS sequence"/>
</dbReference>
<keyword evidence="1" id="KW-0472">Membrane</keyword>
<reference evidence="2 3" key="1">
    <citation type="submission" date="2016-10" db="EMBL/GenBank/DDBJ databases">
        <authorList>
            <person name="de Groot N.N."/>
        </authorList>
    </citation>
    <scope>NUCLEOTIDE SEQUENCE [LARGE SCALE GENOMIC DNA]</scope>
    <source>
        <strain evidence="2 3">DSM 527</strain>
    </source>
</reference>
<feature type="transmembrane region" description="Helical" evidence="1">
    <location>
        <begin position="38"/>
        <end position="56"/>
    </location>
</feature>
<gene>
    <name evidence="2" type="ORF">SAMN04488121_101253</name>
</gene>
<dbReference type="AlphaFoldDB" id="A0A1G7H1J5"/>
<evidence type="ECO:0000256" key="1">
    <source>
        <dbReference type="SAM" id="Phobius"/>
    </source>
</evidence>
<proteinExistence type="predicted"/>
<dbReference type="STRING" id="104663.SAMN04488121_101253"/>
<evidence type="ECO:0000313" key="3">
    <source>
        <dbReference type="Proteomes" id="UP000199045"/>
    </source>
</evidence>
<dbReference type="OrthoDB" id="623514at2"/>
<organism evidence="2 3">
    <name type="scientific">Chitinophaga filiformis</name>
    <name type="common">Myxococcus filiformis</name>
    <name type="synonym">Flexibacter filiformis</name>
    <dbReference type="NCBI Taxonomy" id="104663"/>
    <lineage>
        <taxon>Bacteria</taxon>
        <taxon>Pseudomonadati</taxon>
        <taxon>Bacteroidota</taxon>
        <taxon>Chitinophagia</taxon>
        <taxon>Chitinophagales</taxon>
        <taxon>Chitinophagaceae</taxon>
        <taxon>Chitinophaga</taxon>
    </lineage>
</organism>
<dbReference type="EMBL" id="FNBN01000001">
    <property type="protein sequence ID" value="SDE94019.1"/>
    <property type="molecule type" value="Genomic_DNA"/>
</dbReference>
<dbReference type="InterPro" id="IPR032774">
    <property type="entry name" value="WG_beta_rep"/>
</dbReference>
<evidence type="ECO:0000313" key="2">
    <source>
        <dbReference type="EMBL" id="SDE94019.1"/>
    </source>
</evidence>
<keyword evidence="1" id="KW-1133">Transmembrane helix</keyword>